<dbReference type="AlphaFoldDB" id="A0AAV9BH75"/>
<comment type="similarity">
    <text evidence="1">Belongs to the bHLH protein family.</text>
</comment>
<organism evidence="7 8">
    <name type="scientific">Acorus gramineus</name>
    <name type="common">Dwarf sweet flag</name>
    <dbReference type="NCBI Taxonomy" id="55184"/>
    <lineage>
        <taxon>Eukaryota</taxon>
        <taxon>Viridiplantae</taxon>
        <taxon>Streptophyta</taxon>
        <taxon>Embryophyta</taxon>
        <taxon>Tracheophyta</taxon>
        <taxon>Spermatophyta</taxon>
        <taxon>Magnoliopsida</taxon>
        <taxon>Liliopsida</taxon>
        <taxon>Acoraceae</taxon>
        <taxon>Acorus</taxon>
    </lineage>
</organism>
<evidence type="ECO:0000313" key="6">
    <source>
        <dbReference type="EMBL" id="KAK1275693.1"/>
    </source>
</evidence>
<evidence type="ECO:0000259" key="5">
    <source>
        <dbReference type="PROSITE" id="PS50888"/>
    </source>
</evidence>
<proteinExistence type="inferred from homology"/>
<feature type="region of interest" description="Disordered" evidence="4">
    <location>
        <begin position="106"/>
        <end position="213"/>
    </location>
</feature>
<dbReference type="SMART" id="SM00353">
    <property type="entry name" value="HLH"/>
    <property type="match status" value="1"/>
</dbReference>
<keyword evidence="8" id="KW-1185">Reference proteome</keyword>
<feature type="domain" description="BHLH" evidence="5">
    <location>
        <begin position="196"/>
        <end position="245"/>
    </location>
</feature>
<dbReference type="PANTHER" id="PTHR36066:SF11">
    <property type="entry name" value="TRANSCRIPTION FACTOR BHLH144"/>
    <property type="match status" value="1"/>
</dbReference>
<evidence type="ECO:0000256" key="3">
    <source>
        <dbReference type="ARBA" id="ARBA00023163"/>
    </source>
</evidence>
<dbReference type="InterPro" id="IPR011598">
    <property type="entry name" value="bHLH_dom"/>
</dbReference>
<name>A0AAV9BH75_ACOGR</name>
<evidence type="ECO:0000256" key="1">
    <source>
        <dbReference type="ARBA" id="ARBA00005510"/>
    </source>
</evidence>
<dbReference type="EMBL" id="JAUJYN010000003">
    <property type="protein sequence ID" value="KAK1275693.1"/>
    <property type="molecule type" value="Genomic_DNA"/>
</dbReference>
<sequence length="259" mass="28240">MQRDPGFYYGEAGSSHAYGAGGGYNAPTGGGYNYNTSLPPTAIAAPAGMEHMDFLSGVNFQASEVCPKNFIIFDQADDGNRVMFHPAFAQKFNGSPSFGFCENFSLESGRGRDKDKEYGSSSIKEIEDPEDIDALLSIEDEDEDEDDDDILSTGRTPGYNMGSSPDTYSTDESNSKCKSKSKSEKQRLLSNPRSSSSSTNGNRGSERKRERMKKMVHALRGIVPGGEQMDTPAILDEAVRYLKSLKVEVKKLGTGNFNN</sequence>
<evidence type="ECO:0000256" key="4">
    <source>
        <dbReference type="SAM" id="MobiDB-lite"/>
    </source>
</evidence>
<reference evidence="7" key="1">
    <citation type="journal article" date="2023" name="Nat. Commun.">
        <title>Diploid and tetraploid genomes of Acorus and the evolution of monocots.</title>
        <authorList>
            <person name="Ma L."/>
            <person name="Liu K.W."/>
            <person name="Li Z."/>
            <person name="Hsiao Y.Y."/>
            <person name="Qi Y."/>
            <person name="Fu T."/>
            <person name="Tang G.D."/>
            <person name="Zhang D."/>
            <person name="Sun W.H."/>
            <person name="Liu D.K."/>
            <person name="Li Y."/>
            <person name="Chen G.Z."/>
            <person name="Liu X.D."/>
            <person name="Liao X.Y."/>
            <person name="Jiang Y.T."/>
            <person name="Yu X."/>
            <person name="Hao Y."/>
            <person name="Huang J."/>
            <person name="Zhao X.W."/>
            <person name="Ke S."/>
            <person name="Chen Y.Y."/>
            <person name="Wu W.L."/>
            <person name="Hsu J.L."/>
            <person name="Lin Y.F."/>
            <person name="Huang M.D."/>
            <person name="Li C.Y."/>
            <person name="Huang L."/>
            <person name="Wang Z.W."/>
            <person name="Zhao X."/>
            <person name="Zhong W.Y."/>
            <person name="Peng D.H."/>
            <person name="Ahmad S."/>
            <person name="Lan S."/>
            <person name="Zhang J.S."/>
            <person name="Tsai W.C."/>
            <person name="Van de Peer Y."/>
            <person name="Liu Z.J."/>
        </authorList>
    </citation>
    <scope>NUCLEOTIDE SEQUENCE</scope>
    <source>
        <strain evidence="7">SCP</strain>
    </source>
</reference>
<protein>
    <submittedName>
        <fullName evidence="7">Transcription factor</fullName>
    </submittedName>
</protein>
<dbReference type="EMBL" id="JAUJYN010000003">
    <property type="protein sequence ID" value="KAK1275823.1"/>
    <property type="molecule type" value="Genomic_DNA"/>
</dbReference>
<evidence type="ECO:0000313" key="7">
    <source>
        <dbReference type="EMBL" id="KAK1275823.1"/>
    </source>
</evidence>
<feature type="compositionally biased region" description="Polar residues" evidence="4">
    <location>
        <begin position="161"/>
        <end position="172"/>
    </location>
</feature>
<accession>A0AAV9BH75</accession>
<dbReference type="PROSITE" id="PS50888">
    <property type="entry name" value="BHLH"/>
    <property type="match status" value="1"/>
</dbReference>
<evidence type="ECO:0000256" key="2">
    <source>
        <dbReference type="ARBA" id="ARBA00023015"/>
    </source>
</evidence>
<dbReference type="Proteomes" id="UP001179952">
    <property type="component" value="Unassembled WGS sequence"/>
</dbReference>
<keyword evidence="2" id="KW-0805">Transcription regulation</keyword>
<dbReference type="GO" id="GO:0046983">
    <property type="term" value="F:protein dimerization activity"/>
    <property type="evidence" value="ECO:0007669"/>
    <property type="project" value="InterPro"/>
</dbReference>
<dbReference type="Gene3D" id="4.10.280.10">
    <property type="entry name" value="Helix-loop-helix DNA-binding domain"/>
    <property type="match status" value="1"/>
</dbReference>
<dbReference type="InterPro" id="IPR036638">
    <property type="entry name" value="HLH_DNA-bd_sf"/>
</dbReference>
<feature type="compositionally biased region" description="Low complexity" evidence="4">
    <location>
        <begin position="188"/>
        <end position="203"/>
    </location>
</feature>
<dbReference type="SUPFAM" id="SSF47459">
    <property type="entry name" value="HLH, helix-loop-helix DNA-binding domain"/>
    <property type="match status" value="1"/>
</dbReference>
<feature type="compositionally biased region" description="Basic and acidic residues" evidence="4">
    <location>
        <begin position="109"/>
        <end position="118"/>
    </location>
</feature>
<evidence type="ECO:0000313" key="8">
    <source>
        <dbReference type="Proteomes" id="UP001179952"/>
    </source>
</evidence>
<dbReference type="Pfam" id="PF23173">
    <property type="entry name" value="bHLH_SAC51"/>
    <property type="match status" value="1"/>
</dbReference>
<dbReference type="PANTHER" id="PTHR36066">
    <property type="entry name" value="TRANSCRIPTION FACTOR BHLH145"/>
    <property type="match status" value="1"/>
</dbReference>
<gene>
    <name evidence="7" type="ORF">QJS04_geneDACA000739</name>
    <name evidence="6" type="ORF">QJS04_geneDACA016798</name>
</gene>
<dbReference type="InterPro" id="IPR037546">
    <property type="entry name" value="SAC51-like"/>
</dbReference>
<feature type="compositionally biased region" description="Acidic residues" evidence="4">
    <location>
        <begin position="127"/>
        <end position="150"/>
    </location>
</feature>
<reference evidence="7" key="2">
    <citation type="submission" date="2023-06" db="EMBL/GenBank/DDBJ databases">
        <authorList>
            <person name="Ma L."/>
            <person name="Liu K.-W."/>
            <person name="Li Z."/>
            <person name="Hsiao Y.-Y."/>
            <person name="Qi Y."/>
            <person name="Fu T."/>
            <person name="Tang G."/>
            <person name="Zhang D."/>
            <person name="Sun W.-H."/>
            <person name="Liu D.-K."/>
            <person name="Li Y."/>
            <person name="Chen G.-Z."/>
            <person name="Liu X.-D."/>
            <person name="Liao X.-Y."/>
            <person name="Jiang Y.-T."/>
            <person name="Yu X."/>
            <person name="Hao Y."/>
            <person name="Huang J."/>
            <person name="Zhao X.-W."/>
            <person name="Ke S."/>
            <person name="Chen Y.-Y."/>
            <person name="Wu W.-L."/>
            <person name="Hsu J.-L."/>
            <person name="Lin Y.-F."/>
            <person name="Huang M.-D."/>
            <person name="Li C.-Y."/>
            <person name="Huang L."/>
            <person name="Wang Z.-W."/>
            <person name="Zhao X."/>
            <person name="Zhong W.-Y."/>
            <person name="Peng D.-H."/>
            <person name="Ahmad S."/>
            <person name="Lan S."/>
            <person name="Zhang J.-S."/>
            <person name="Tsai W.-C."/>
            <person name="Van De Peer Y."/>
            <person name="Liu Z.-J."/>
        </authorList>
    </citation>
    <scope>NUCLEOTIDE SEQUENCE</scope>
    <source>
        <strain evidence="7">SCP</strain>
        <tissue evidence="7">Leaves</tissue>
    </source>
</reference>
<comment type="caution">
    <text evidence="7">The sequence shown here is derived from an EMBL/GenBank/DDBJ whole genome shotgun (WGS) entry which is preliminary data.</text>
</comment>
<dbReference type="CDD" id="cd18917">
    <property type="entry name" value="bHLH_AtSAC51_like"/>
    <property type="match status" value="1"/>
</dbReference>
<keyword evidence="3" id="KW-0804">Transcription</keyword>